<evidence type="ECO:0000313" key="3">
    <source>
        <dbReference type="Proteomes" id="UP000051643"/>
    </source>
</evidence>
<accession>A0A0Q9Z8X5</accession>
<dbReference type="EMBL" id="LKTP01000010">
    <property type="protein sequence ID" value="KRG29424.1"/>
    <property type="molecule type" value="Genomic_DNA"/>
</dbReference>
<dbReference type="AlphaFoldDB" id="A0A0Q9Z8X5"/>
<evidence type="ECO:0000313" key="2">
    <source>
        <dbReference type="EMBL" id="KRG29424.1"/>
    </source>
</evidence>
<feature type="transmembrane region" description="Helical" evidence="1">
    <location>
        <begin position="39"/>
        <end position="56"/>
    </location>
</feature>
<keyword evidence="1" id="KW-0812">Transmembrane</keyword>
<keyword evidence="1" id="KW-1133">Transmembrane helix</keyword>
<keyword evidence="1" id="KW-0472">Membrane</keyword>
<feature type="transmembrane region" description="Helical" evidence="1">
    <location>
        <begin position="15"/>
        <end position="33"/>
    </location>
</feature>
<gene>
    <name evidence="2" type="ORF">APR42_16495</name>
</gene>
<dbReference type="Proteomes" id="UP000051643">
    <property type="component" value="Unassembled WGS sequence"/>
</dbReference>
<dbReference type="RefSeq" id="WP_057481343.1">
    <property type="nucleotide sequence ID" value="NZ_BMWR01000006.1"/>
</dbReference>
<keyword evidence="3" id="KW-1185">Reference proteome</keyword>
<evidence type="ECO:0000256" key="1">
    <source>
        <dbReference type="SAM" id="Phobius"/>
    </source>
</evidence>
<proteinExistence type="predicted"/>
<evidence type="ECO:0008006" key="4">
    <source>
        <dbReference type="Google" id="ProtNLM"/>
    </source>
</evidence>
<name>A0A0Q9Z8X5_9FLAO</name>
<dbReference type="OrthoDB" id="1445165at2"/>
<organism evidence="2 3">
    <name type="scientific">Salegentibacter mishustinae</name>
    <dbReference type="NCBI Taxonomy" id="270918"/>
    <lineage>
        <taxon>Bacteria</taxon>
        <taxon>Pseudomonadati</taxon>
        <taxon>Bacteroidota</taxon>
        <taxon>Flavobacteriia</taxon>
        <taxon>Flavobacteriales</taxon>
        <taxon>Flavobacteriaceae</taxon>
        <taxon>Salegentibacter</taxon>
    </lineage>
</organism>
<comment type="caution">
    <text evidence="2">The sequence shown here is derived from an EMBL/GenBank/DDBJ whole genome shotgun (WGS) entry which is preliminary data.</text>
</comment>
<reference evidence="2" key="1">
    <citation type="submission" date="2015-10" db="EMBL/GenBank/DDBJ databases">
        <title>Draft genome sequence of Salegentibacter mishustinae KCTC 12263.</title>
        <authorList>
            <person name="Lin W."/>
            <person name="Zheng Q."/>
        </authorList>
    </citation>
    <scope>NUCLEOTIDE SEQUENCE [LARGE SCALE GENOMIC DNA]</scope>
    <source>
        <strain evidence="2">KCTC 12263</strain>
    </source>
</reference>
<sequence length="137" mass="15834">MPQISKKVTFFRRNYFFIMGGIWLFFGITMLIVKTYDVMAYGYTIIGLVYAVVGYFKKDLPLEFIRWDDEKIEISEWQQSTRFYSWERIDGIKVSATNLTIKSGPAGGTMVELKGYTEADIEKLKTELTPEQNLATA</sequence>
<protein>
    <recommendedName>
        <fullName evidence="4">DUF304 domain-containing protein</fullName>
    </recommendedName>
</protein>